<organism evidence="2 3">
    <name type="scientific">Penicillium solitum</name>
    <dbReference type="NCBI Taxonomy" id="60172"/>
    <lineage>
        <taxon>Eukaryota</taxon>
        <taxon>Fungi</taxon>
        <taxon>Dikarya</taxon>
        <taxon>Ascomycota</taxon>
        <taxon>Pezizomycotina</taxon>
        <taxon>Eurotiomycetes</taxon>
        <taxon>Eurotiomycetidae</taxon>
        <taxon>Eurotiales</taxon>
        <taxon>Aspergillaceae</taxon>
        <taxon>Penicillium</taxon>
    </lineage>
</organism>
<keyword evidence="3" id="KW-1185">Reference proteome</keyword>
<name>A0A1V6RR27_9EURO</name>
<reference evidence="3" key="1">
    <citation type="journal article" date="2017" name="Nat. Microbiol.">
        <title>Global analysis of biosynthetic gene clusters reveals vast potential of secondary metabolite production in Penicillium species.</title>
        <authorList>
            <person name="Nielsen J.C."/>
            <person name="Grijseels S."/>
            <person name="Prigent S."/>
            <person name="Ji B."/>
            <person name="Dainat J."/>
            <person name="Nielsen K.F."/>
            <person name="Frisvad J.C."/>
            <person name="Workman M."/>
            <person name="Nielsen J."/>
        </authorList>
    </citation>
    <scope>NUCLEOTIDE SEQUENCE [LARGE SCALE GENOMIC DNA]</scope>
    <source>
        <strain evidence="3">IBT 29525</strain>
    </source>
</reference>
<comment type="caution">
    <text evidence="2">The sequence shown here is derived from an EMBL/GenBank/DDBJ whole genome shotgun (WGS) entry which is preliminary data.</text>
</comment>
<evidence type="ECO:0000256" key="1">
    <source>
        <dbReference type="SAM" id="Phobius"/>
    </source>
</evidence>
<gene>
    <name evidence="2" type="ORF">PENSOL_c001G11949</name>
</gene>
<keyword evidence="1" id="KW-0472">Membrane</keyword>
<proteinExistence type="predicted"/>
<dbReference type="Proteomes" id="UP000191612">
    <property type="component" value="Unassembled WGS sequence"/>
</dbReference>
<sequence>MKYSPSTFPPKCQWPKKMPPQIAYFVFTTVPTADGICFALTCKFLHAFYLFLLKRRGRTTIPVTPQSMFIGVKTLPWHRIDLLRRLQSPDGNIAINAGCSIHALFGSLSGGDVQHLTNHNCKCEMLLHTCTFNENPIAQVQINVSFSFGCHDQSLRMRTRMLFDFTKPTPSQLEVFWNTRDICVRESPGKWVKQFFCEGKNPFASYMDWKHCQWLSWDVSDEGLLQITLNRNPGKREWPSKGWIRNCRKFPK</sequence>
<evidence type="ECO:0000313" key="3">
    <source>
        <dbReference type="Proteomes" id="UP000191612"/>
    </source>
</evidence>
<dbReference type="EMBL" id="MDYO01000001">
    <property type="protein sequence ID" value="OQE04038.1"/>
    <property type="molecule type" value="Genomic_DNA"/>
</dbReference>
<keyword evidence="1" id="KW-0812">Transmembrane</keyword>
<keyword evidence="1" id="KW-1133">Transmembrane helix</keyword>
<feature type="transmembrane region" description="Helical" evidence="1">
    <location>
        <begin position="22"/>
        <end position="52"/>
    </location>
</feature>
<evidence type="ECO:0000313" key="2">
    <source>
        <dbReference type="EMBL" id="OQE04038.1"/>
    </source>
</evidence>
<accession>A0A1V6RR27</accession>
<dbReference type="AlphaFoldDB" id="A0A1V6RR27"/>
<protein>
    <submittedName>
        <fullName evidence="2">Uncharacterized protein</fullName>
    </submittedName>
</protein>